<proteinExistence type="predicted"/>
<dbReference type="OrthoDB" id="2282250at2759"/>
<dbReference type="Proteomes" id="UP000054107">
    <property type="component" value="Unassembled WGS sequence"/>
</dbReference>
<accession>A0A0B7ND20</accession>
<dbReference type="AlphaFoldDB" id="A0A0B7ND20"/>
<protein>
    <submittedName>
        <fullName evidence="1">Uncharacterized protein</fullName>
    </submittedName>
</protein>
<dbReference type="EMBL" id="LN729513">
    <property type="protein sequence ID" value="CEP13292.1"/>
    <property type="molecule type" value="Genomic_DNA"/>
</dbReference>
<gene>
    <name evidence="1" type="primary">PARPA_07347.1 scaffold 27460</name>
</gene>
<reference evidence="1 2" key="1">
    <citation type="submission" date="2014-09" db="EMBL/GenBank/DDBJ databases">
        <authorList>
            <person name="Ellenberger Sabrina"/>
        </authorList>
    </citation>
    <scope>NUCLEOTIDE SEQUENCE [LARGE SCALE GENOMIC DNA]</scope>
    <source>
        <strain evidence="1 2">CBS 412.66</strain>
    </source>
</reference>
<sequence>MPSFFLVPEELLEYKLPRDYTPGTDRVSKIVAKNQFTIDLITTSLLNVPAGTYKTGDNTFIDGTECDILYLPSSADMAKLSL</sequence>
<name>A0A0B7ND20_9FUNG</name>
<evidence type="ECO:0000313" key="1">
    <source>
        <dbReference type="EMBL" id="CEP13292.1"/>
    </source>
</evidence>
<organism evidence="1 2">
    <name type="scientific">Parasitella parasitica</name>
    <dbReference type="NCBI Taxonomy" id="35722"/>
    <lineage>
        <taxon>Eukaryota</taxon>
        <taxon>Fungi</taxon>
        <taxon>Fungi incertae sedis</taxon>
        <taxon>Mucoromycota</taxon>
        <taxon>Mucoromycotina</taxon>
        <taxon>Mucoromycetes</taxon>
        <taxon>Mucorales</taxon>
        <taxon>Mucorineae</taxon>
        <taxon>Mucoraceae</taxon>
        <taxon>Parasitella</taxon>
    </lineage>
</organism>
<keyword evidence="2" id="KW-1185">Reference proteome</keyword>
<evidence type="ECO:0000313" key="2">
    <source>
        <dbReference type="Proteomes" id="UP000054107"/>
    </source>
</evidence>